<dbReference type="Proteomes" id="UP000015101">
    <property type="component" value="Unassembled WGS sequence"/>
</dbReference>
<dbReference type="InterPro" id="IPR049395">
    <property type="entry name" value="ECT2_PH"/>
</dbReference>
<dbReference type="RefSeq" id="XP_009031175.1">
    <property type="nucleotide sequence ID" value="XM_009032927.1"/>
</dbReference>
<dbReference type="HOGENOM" id="CLU_008187_0_0_1"/>
<organism evidence="4 5">
    <name type="scientific">Helobdella robusta</name>
    <name type="common">Californian leech</name>
    <dbReference type="NCBI Taxonomy" id="6412"/>
    <lineage>
        <taxon>Eukaryota</taxon>
        <taxon>Metazoa</taxon>
        <taxon>Spiralia</taxon>
        <taxon>Lophotrochozoa</taxon>
        <taxon>Annelida</taxon>
        <taxon>Clitellata</taxon>
        <taxon>Hirudinea</taxon>
        <taxon>Rhynchobdellida</taxon>
        <taxon>Glossiphoniidae</taxon>
        <taxon>Helobdella</taxon>
    </lineage>
</organism>
<reference evidence="4" key="3">
    <citation type="submission" date="2015-06" db="UniProtKB">
        <authorList>
            <consortium name="EnsemblMetazoa"/>
        </authorList>
    </citation>
    <scope>IDENTIFICATION</scope>
</reference>
<dbReference type="InterPro" id="IPR000219">
    <property type="entry name" value="DH_dom"/>
</dbReference>
<dbReference type="EMBL" id="AMQM01002372">
    <property type="status" value="NOT_ANNOTATED_CDS"/>
    <property type="molecule type" value="Genomic_DNA"/>
</dbReference>
<dbReference type="CDD" id="cd00160">
    <property type="entry name" value="RhoGEF"/>
    <property type="match status" value="1"/>
</dbReference>
<dbReference type="SMART" id="SM00292">
    <property type="entry name" value="BRCT"/>
    <property type="match status" value="2"/>
</dbReference>
<name>T1G0C8_HELRO</name>
<dbReference type="Pfam" id="PF12738">
    <property type="entry name" value="PTCB-BRCT"/>
    <property type="match status" value="1"/>
</dbReference>
<dbReference type="Pfam" id="PF21242">
    <property type="entry name" value="ECT2_PH"/>
    <property type="match status" value="1"/>
</dbReference>
<reference evidence="5" key="1">
    <citation type="submission" date="2012-12" db="EMBL/GenBank/DDBJ databases">
        <authorList>
            <person name="Hellsten U."/>
            <person name="Grimwood J."/>
            <person name="Chapman J.A."/>
            <person name="Shapiro H."/>
            <person name="Aerts A."/>
            <person name="Otillar R.P."/>
            <person name="Terry A.Y."/>
            <person name="Boore J.L."/>
            <person name="Simakov O."/>
            <person name="Marletaz F."/>
            <person name="Cho S.-J."/>
            <person name="Edsinger-Gonzales E."/>
            <person name="Havlak P."/>
            <person name="Kuo D.-H."/>
            <person name="Larsson T."/>
            <person name="Lv J."/>
            <person name="Arendt D."/>
            <person name="Savage R."/>
            <person name="Osoegawa K."/>
            <person name="de Jong P."/>
            <person name="Lindberg D.R."/>
            <person name="Seaver E.C."/>
            <person name="Weisblat D.A."/>
            <person name="Putnam N.H."/>
            <person name="Grigoriev I.V."/>
            <person name="Rokhsar D.S."/>
        </authorList>
    </citation>
    <scope>NUCLEOTIDE SEQUENCE</scope>
</reference>
<evidence type="ECO:0000313" key="5">
    <source>
        <dbReference type="Proteomes" id="UP000015101"/>
    </source>
</evidence>
<dbReference type="KEGG" id="hro:HELRODRAFT_70830"/>
<keyword evidence="5" id="KW-1185">Reference proteome</keyword>
<dbReference type="GeneID" id="20214526"/>
<dbReference type="Gene3D" id="3.40.50.10190">
    <property type="entry name" value="BRCT domain"/>
    <property type="match status" value="3"/>
</dbReference>
<gene>
    <name evidence="4" type="primary">20214526</name>
    <name evidence="3" type="ORF">HELRODRAFT_70830</name>
</gene>
<protein>
    <recommendedName>
        <fullName evidence="6">DH domain-containing protein</fullName>
    </recommendedName>
</protein>
<dbReference type="STRING" id="6412.T1G0C8"/>
<dbReference type="EMBL" id="KB097753">
    <property type="protein sequence ID" value="ESN90724.1"/>
    <property type="molecule type" value="Genomic_DNA"/>
</dbReference>
<feature type="domain" description="BRCT" evidence="2">
    <location>
        <begin position="183"/>
        <end position="229"/>
    </location>
</feature>
<accession>T1G0C8</accession>
<dbReference type="GO" id="GO:0005634">
    <property type="term" value="C:nucleus"/>
    <property type="evidence" value="ECO:0000318"/>
    <property type="project" value="GO_Central"/>
</dbReference>
<feature type="domain" description="BRCT" evidence="2">
    <location>
        <begin position="60"/>
        <end position="130"/>
    </location>
</feature>
<dbReference type="InterPro" id="IPR035899">
    <property type="entry name" value="DBL_dom_sf"/>
</dbReference>
<dbReference type="CDD" id="cd17733">
    <property type="entry name" value="BRCT_Ect2_rpt1"/>
    <property type="match status" value="1"/>
</dbReference>
<reference evidence="3 5" key="2">
    <citation type="journal article" date="2013" name="Nature">
        <title>Insights into bilaterian evolution from three spiralian genomes.</title>
        <authorList>
            <person name="Simakov O."/>
            <person name="Marletaz F."/>
            <person name="Cho S.J."/>
            <person name="Edsinger-Gonzales E."/>
            <person name="Havlak P."/>
            <person name="Hellsten U."/>
            <person name="Kuo D.H."/>
            <person name="Larsson T."/>
            <person name="Lv J."/>
            <person name="Arendt D."/>
            <person name="Savage R."/>
            <person name="Osoegawa K."/>
            <person name="de Jong P."/>
            <person name="Grimwood J."/>
            <person name="Chapman J.A."/>
            <person name="Shapiro H."/>
            <person name="Aerts A."/>
            <person name="Otillar R.P."/>
            <person name="Terry A.Y."/>
            <person name="Boore J.L."/>
            <person name="Grigoriev I.V."/>
            <person name="Lindberg D.R."/>
            <person name="Seaver E.C."/>
            <person name="Weisblat D.A."/>
            <person name="Putnam N.H."/>
            <person name="Rokhsar D.S."/>
        </authorList>
    </citation>
    <scope>NUCLEOTIDE SEQUENCE</scope>
</reference>
<feature type="domain" description="DH" evidence="1">
    <location>
        <begin position="327"/>
        <end position="516"/>
    </location>
</feature>
<dbReference type="CDD" id="cd17732">
    <property type="entry name" value="BRCT_Ect2_rpt2"/>
    <property type="match status" value="1"/>
</dbReference>
<dbReference type="InterPro" id="IPR049396">
    <property type="entry name" value="ECT2_BRCT0"/>
</dbReference>
<evidence type="ECO:0008006" key="6">
    <source>
        <dbReference type="Google" id="ProtNLM"/>
    </source>
</evidence>
<evidence type="ECO:0000313" key="4">
    <source>
        <dbReference type="EnsemblMetazoa" id="HelroP70830"/>
    </source>
</evidence>
<dbReference type="GO" id="GO:0035556">
    <property type="term" value="P:intracellular signal transduction"/>
    <property type="evidence" value="ECO:0007669"/>
    <property type="project" value="InterPro"/>
</dbReference>
<dbReference type="PROSITE" id="PS50010">
    <property type="entry name" value="DH_2"/>
    <property type="match status" value="1"/>
</dbReference>
<dbReference type="PANTHER" id="PTHR16777:SF2">
    <property type="entry name" value="PROTEIN ECT2"/>
    <property type="match status" value="1"/>
</dbReference>
<evidence type="ECO:0000259" key="2">
    <source>
        <dbReference type="PROSITE" id="PS50172"/>
    </source>
</evidence>
<dbReference type="GO" id="GO:0005085">
    <property type="term" value="F:guanyl-nucleotide exchange factor activity"/>
    <property type="evidence" value="ECO:0000318"/>
    <property type="project" value="GO_Central"/>
</dbReference>
<dbReference type="Gene3D" id="1.20.900.10">
    <property type="entry name" value="Dbl homology (DH) domain"/>
    <property type="match status" value="1"/>
</dbReference>
<evidence type="ECO:0000313" key="3">
    <source>
        <dbReference type="EMBL" id="ESN90724.1"/>
    </source>
</evidence>
<dbReference type="GO" id="GO:0007399">
    <property type="term" value="P:nervous system development"/>
    <property type="evidence" value="ECO:0000318"/>
    <property type="project" value="GO_Central"/>
</dbReference>
<dbReference type="Pfam" id="PF00621">
    <property type="entry name" value="RhoGEF"/>
    <property type="match status" value="1"/>
</dbReference>
<dbReference type="InterPro" id="IPR026817">
    <property type="entry name" value="Ect2"/>
</dbReference>
<dbReference type="GO" id="GO:2000431">
    <property type="term" value="P:regulation of cytokinesis, actomyosin contractile ring assembly"/>
    <property type="evidence" value="ECO:0007669"/>
    <property type="project" value="InterPro"/>
</dbReference>
<dbReference type="PANTHER" id="PTHR16777">
    <property type="entry name" value="PROTEIN ECT2"/>
    <property type="match status" value="1"/>
</dbReference>
<dbReference type="eggNOG" id="KOG3524">
    <property type="taxonomic scope" value="Eukaryota"/>
</dbReference>
<dbReference type="Pfam" id="PF21243">
    <property type="entry name" value="ECT2_BRCT0"/>
    <property type="match status" value="1"/>
</dbReference>
<dbReference type="GO" id="GO:0000281">
    <property type="term" value="P:mitotic cytokinesis"/>
    <property type="evidence" value="ECO:0000318"/>
    <property type="project" value="GO_Central"/>
</dbReference>
<dbReference type="SMART" id="SM00325">
    <property type="entry name" value="RhoGEF"/>
    <property type="match status" value="1"/>
</dbReference>
<dbReference type="SUPFAM" id="SSF48065">
    <property type="entry name" value="DBL homology domain (DH-domain)"/>
    <property type="match status" value="1"/>
</dbReference>
<dbReference type="InterPro" id="IPR001331">
    <property type="entry name" value="GDS_CDC24_CS"/>
</dbReference>
<dbReference type="OrthoDB" id="9997817at2759"/>
<dbReference type="PROSITE" id="PS00741">
    <property type="entry name" value="DH_1"/>
    <property type="match status" value="1"/>
</dbReference>
<dbReference type="InterPro" id="IPR001357">
    <property type="entry name" value="BRCT_dom"/>
</dbReference>
<dbReference type="PROSITE" id="PS50172">
    <property type="entry name" value="BRCT"/>
    <property type="match status" value="2"/>
</dbReference>
<dbReference type="AlphaFoldDB" id="T1G0C8"/>
<evidence type="ECO:0000259" key="1">
    <source>
        <dbReference type="PROSITE" id="PS50010"/>
    </source>
</evidence>
<dbReference type="InterPro" id="IPR036420">
    <property type="entry name" value="BRCT_dom_sf"/>
</dbReference>
<dbReference type="InParanoid" id="T1G0C8"/>
<dbReference type="GO" id="GO:0005938">
    <property type="term" value="C:cell cortex"/>
    <property type="evidence" value="ECO:0000318"/>
    <property type="project" value="GO_Central"/>
</dbReference>
<dbReference type="EnsemblMetazoa" id="HelroT70830">
    <property type="protein sequence ID" value="HelroP70830"/>
    <property type="gene ID" value="HelroG70830"/>
</dbReference>
<dbReference type="SUPFAM" id="SSF52113">
    <property type="entry name" value="BRCT domain"/>
    <property type="match status" value="2"/>
</dbReference>
<dbReference type="OMA" id="RYAVCKE"/>
<sequence>MVLTKEDNNAPVFVINNFEGSIYYQLMKHRCRIVAPPVILRCAFNRPLPIKTRPVYCLSMENAILCFSGFKTKENLTLLVDLVHRMGGSIRREFSSRVTHLVANSTSGDKYRAAVGMGTRVMSEEWIHKCWELKEESFFDAISFEVRSQYKLSPFAFSVLSFYGFPNDEIRHMEEVAYGAPMTTHLIVNDRSVRSIPFDLHCKLHVVKSEWFWASIQMEACADESLYIYDEETACLYLSVYCVSTIDNSNNNNNDNSNGCATISISHSSSGSNYFNQDNATLFATATAATTSTANNNSNNNISSCHSSKNSSSNIISNSREMMKLTLRQQTVLELYQTERNYVGILDTIIKVFMEELVRVDQPGGPILDAQEVKSIFGGIVNIHDIHVQIRDELNDVVSNWLEDLPVGNIFIKHSEELMKFYPNFINYFEKSKEFIHFCDKFKPRFHAFLKLCQSKPECGRQTLTELLIRPVQRLPSVTLLLKDILKRTEESHLDYKLLQDSIVHLEAVMMHINEDKRKSDGHQVMFEIVNDIENCPVSLLSAHRSFSTKVDVTEVTDSLIGRGSHLTLFIFSDSVEVGLLVG</sequence>
<dbReference type="CTD" id="20214526"/>
<dbReference type="GO" id="GO:0005096">
    <property type="term" value="F:GTPase activator activity"/>
    <property type="evidence" value="ECO:0007669"/>
    <property type="project" value="InterPro"/>
</dbReference>
<proteinExistence type="predicted"/>